<protein>
    <submittedName>
        <fullName evidence="2">Uncharacterized protein LOC124294267</fullName>
    </submittedName>
</protein>
<reference evidence="2" key="1">
    <citation type="submission" date="2025-08" db="UniProtKB">
        <authorList>
            <consortium name="RefSeq"/>
        </authorList>
    </citation>
    <scope>IDENTIFICATION</scope>
    <source>
        <tissue evidence="2">Thorax and Abdomen</tissue>
    </source>
</reference>
<organism evidence="1 2">
    <name type="scientific">Neodiprion lecontei</name>
    <name type="common">Redheaded pine sawfly</name>
    <dbReference type="NCBI Taxonomy" id="441921"/>
    <lineage>
        <taxon>Eukaryota</taxon>
        <taxon>Metazoa</taxon>
        <taxon>Ecdysozoa</taxon>
        <taxon>Arthropoda</taxon>
        <taxon>Hexapoda</taxon>
        <taxon>Insecta</taxon>
        <taxon>Pterygota</taxon>
        <taxon>Neoptera</taxon>
        <taxon>Endopterygota</taxon>
        <taxon>Hymenoptera</taxon>
        <taxon>Tenthredinoidea</taxon>
        <taxon>Diprionidae</taxon>
        <taxon>Diprioninae</taxon>
        <taxon>Neodiprion</taxon>
    </lineage>
</organism>
<evidence type="ECO:0000313" key="1">
    <source>
        <dbReference type="Proteomes" id="UP000829291"/>
    </source>
</evidence>
<gene>
    <name evidence="2" type="primary">LOC124294267</name>
</gene>
<sequence>MTTTTTTQRCGRVGLLVLFMEQRFSKEAFSAQRKAIIFTSTEISLDNTANPDGLPVGTTYSTVGGDETSLGENRGCSVEPAHANANAPAYAHIKVLYPAGPKRTERMCRYRFPLLLEDENGNSRPRAIRRCPDVLAVGSEGLSSSTRSTLAKVTGVENPDSRNIFSRLTCSLRNESINSKYLYLSK</sequence>
<dbReference type="GeneID" id="124294267"/>
<evidence type="ECO:0000313" key="2">
    <source>
        <dbReference type="RefSeq" id="XP_046595160.1"/>
    </source>
</evidence>
<dbReference type="Proteomes" id="UP000829291">
    <property type="component" value="Chromosome 4"/>
</dbReference>
<dbReference type="RefSeq" id="XP_046595160.1">
    <property type="nucleotide sequence ID" value="XM_046739204.1"/>
</dbReference>
<accession>A0ABM3G4H8</accession>
<name>A0ABM3G4H8_NEOLC</name>
<proteinExistence type="predicted"/>
<keyword evidence="1" id="KW-1185">Reference proteome</keyword>